<dbReference type="InterPro" id="IPR012910">
    <property type="entry name" value="Plug_dom"/>
</dbReference>
<dbReference type="Gene3D" id="2.40.170.20">
    <property type="entry name" value="TonB-dependent receptor, beta-barrel domain"/>
    <property type="match status" value="1"/>
</dbReference>
<reference evidence="20 21" key="1">
    <citation type="journal article" date="2010" name="J. Bacteriol.">
        <title>Comparative genomic characterization of Actinobacillus pleuropneumoniae.</title>
        <authorList>
            <person name="Xu Z."/>
            <person name="Chen X."/>
            <person name="Li L."/>
            <person name="Li T."/>
            <person name="Wang S."/>
            <person name="Chen H."/>
            <person name="Zhou R."/>
        </authorList>
    </citation>
    <scope>NUCLEOTIDE SEQUENCE [LARGE SCALE GENOMIC DNA]</scope>
    <source>
        <strain evidence="20 21">Femo</strain>
    </source>
</reference>
<evidence type="ECO:0000256" key="17">
    <source>
        <dbReference type="SAM" id="SignalP"/>
    </source>
</evidence>
<evidence type="ECO:0000256" key="10">
    <source>
        <dbReference type="ARBA" id="ARBA00023077"/>
    </source>
</evidence>
<evidence type="ECO:0000313" key="20">
    <source>
        <dbReference type="EMBL" id="EFM92961.1"/>
    </source>
</evidence>
<dbReference type="SUPFAM" id="SSF56935">
    <property type="entry name" value="Porins"/>
    <property type="match status" value="1"/>
</dbReference>
<dbReference type="Pfam" id="PF07715">
    <property type="entry name" value="Plug"/>
    <property type="match status" value="1"/>
</dbReference>
<dbReference type="CDD" id="cd01347">
    <property type="entry name" value="ligand_gated_channel"/>
    <property type="match status" value="1"/>
</dbReference>
<evidence type="ECO:0000256" key="4">
    <source>
        <dbReference type="ARBA" id="ARBA00022452"/>
    </source>
</evidence>
<dbReference type="EMBL" id="ADOG01000001">
    <property type="protein sequence ID" value="EFM92961.1"/>
    <property type="molecule type" value="Genomic_DNA"/>
</dbReference>
<keyword evidence="4 14" id="KW-1134">Transmembrane beta strand</keyword>
<keyword evidence="5" id="KW-0410">Iron transport</keyword>
<dbReference type="PANTHER" id="PTHR32552:SF68">
    <property type="entry name" value="FERRICHROME OUTER MEMBRANE TRANSPORTER_PHAGE RECEPTOR"/>
    <property type="match status" value="1"/>
</dbReference>
<evidence type="ECO:0000256" key="8">
    <source>
        <dbReference type="ARBA" id="ARBA00023004"/>
    </source>
</evidence>
<proteinExistence type="inferred from homology"/>
<evidence type="ECO:0000313" key="21">
    <source>
        <dbReference type="Proteomes" id="UP000005341"/>
    </source>
</evidence>
<feature type="chain" id="PRO_5032347808" evidence="17">
    <location>
        <begin position="27"/>
        <end position="698"/>
    </location>
</feature>
<evidence type="ECO:0000256" key="14">
    <source>
        <dbReference type="PROSITE-ProRule" id="PRU01360"/>
    </source>
</evidence>
<dbReference type="GO" id="GO:0009279">
    <property type="term" value="C:cell outer membrane"/>
    <property type="evidence" value="ECO:0007669"/>
    <property type="project" value="UniProtKB-SubCell"/>
</dbReference>
<feature type="domain" description="TonB-dependent receptor plug" evidence="19">
    <location>
        <begin position="55"/>
        <end position="149"/>
    </location>
</feature>
<evidence type="ECO:0000256" key="15">
    <source>
        <dbReference type="PROSITE-ProRule" id="PRU10144"/>
    </source>
</evidence>
<evidence type="ECO:0000256" key="12">
    <source>
        <dbReference type="ARBA" id="ARBA00023170"/>
    </source>
</evidence>
<dbReference type="InterPro" id="IPR010917">
    <property type="entry name" value="TonB_rcpt_CS"/>
</dbReference>
<organism evidence="20 21">
    <name type="scientific">Actinobacillus pleuropneumoniae serovar 6 str. Femo</name>
    <dbReference type="NCBI Taxonomy" id="754256"/>
    <lineage>
        <taxon>Bacteria</taxon>
        <taxon>Pseudomonadati</taxon>
        <taxon>Pseudomonadota</taxon>
        <taxon>Gammaproteobacteria</taxon>
        <taxon>Pasteurellales</taxon>
        <taxon>Pasteurellaceae</taxon>
        <taxon>Actinobacillus</taxon>
    </lineage>
</organism>
<sequence>MNKMKKTFFYSTVASAVALAISPAIAQETAVLDEVSVVSSGSMYKMGEVPVHQAKSAVAISREDLDKQDVKKADEIGRYQAGFANQVFGNDTNTNWFRVRGAEVSQAVDGLPTFSYGFFTPYVETFGLEAVEVTKGADSMTFGAANSGGLINYVTKRAHRDQIGRGEFKTNFGSNNLYGFGADYTGKITDDENVRYRVVASLNHADGEWKDTDNKTVYIAPSLEWDISERTRLSILTSYQKDSGTPSSNFYPQEGTLRALPDGSYYSRNLNFGDPLNDHEENKQYGIGYELSHDFGNGLRANSSYRYNHVENNHRGGYIYPSAYAADWSAVAPSANGYNVSGQTVFNQGKAISHSTDNRISWDFKNDWLKNTVVVGTDYRHNKVDAQYSLYALGYTANLRDYRATWNQTGTPVGTDTHIKSRQLGFYLQNQARIADKYLLGFGIRHDRARQNEYTSDQTIKNNHTSYSGSLMYEGAYGLNPYFSYSESFRLPVGLSGNQSLYDPNITRQYELGVKYLPTWLDGVITLAGFRAKDTGALVNNGTGATISSADPIYRKGFELQADVNLTENWNATLAYTYTKAESEAATGEKTRQSLIPTNTLAARTAYNFTDGVLNGLTVGAGVRYLGHSVTSKGSLYSHARVPSATVVDLMARYNINQNWSAQLNVDNVGNRKYVAACDYYCYYGAERKVNATVSYKF</sequence>
<dbReference type="Gene3D" id="2.170.130.10">
    <property type="entry name" value="TonB-dependent receptor, plug domain"/>
    <property type="match status" value="1"/>
</dbReference>
<dbReference type="InterPro" id="IPR010105">
    <property type="entry name" value="TonB_sidphr_rcpt"/>
</dbReference>
<dbReference type="PROSITE" id="PS52016">
    <property type="entry name" value="TONB_DEPENDENT_REC_3"/>
    <property type="match status" value="1"/>
</dbReference>
<keyword evidence="10 16" id="KW-0798">TonB box</keyword>
<dbReference type="GO" id="GO:0015344">
    <property type="term" value="F:siderophore uptake transmembrane transporter activity"/>
    <property type="evidence" value="ECO:0007669"/>
    <property type="project" value="TreeGrafter"/>
</dbReference>
<comment type="caution">
    <text evidence="20">The sequence shown here is derived from an EMBL/GenBank/DDBJ whole genome shotgun (WGS) entry which is preliminary data.</text>
</comment>
<dbReference type="NCBIfam" id="TIGR01783">
    <property type="entry name" value="TonB-siderophor"/>
    <property type="match status" value="1"/>
</dbReference>
<evidence type="ECO:0000256" key="6">
    <source>
        <dbReference type="ARBA" id="ARBA00022692"/>
    </source>
</evidence>
<dbReference type="Proteomes" id="UP000005341">
    <property type="component" value="Unassembled WGS sequence"/>
</dbReference>
<evidence type="ECO:0000256" key="5">
    <source>
        <dbReference type="ARBA" id="ARBA00022496"/>
    </source>
</evidence>
<dbReference type="InterPro" id="IPR000531">
    <property type="entry name" value="Beta-barrel_TonB"/>
</dbReference>
<evidence type="ECO:0000256" key="2">
    <source>
        <dbReference type="ARBA" id="ARBA00009810"/>
    </source>
</evidence>
<keyword evidence="11 14" id="KW-0472">Membrane</keyword>
<feature type="short sequence motif" description="TonB C-terminal box" evidence="15">
    <location>
        <begin position="681"/>
        <end position="698"/>
    </location>
</feature>
<keyword evidence="3 14" id="KW-0813">Transport</keyword>
<keyword evidence="9" id="KW-0406">Ion transport</keyword>
<evidence type="ECO:0000256" key="3">
    <source>
        <dbReference type="ARBA" id="ARBA00022448"/>
    </source>
</evidence>
<dbReference type="GO" id="GO:0015891">
    <property type="term" value="P:siderophore transport"/>
    <property type="evidence" value="ECO:0007669"/>
    <property type="project" value="InterPro"/>
</dbReference>
<keyword evidence="6 14" id="KW-0812">Transmembrane</keyword>
<dbReference type="InterPro" id="IPR037066">
    <property type="entry name" value="Plug_dom_sf"/>
</dbReference>
<dbReference type="PROSITE" id="PS01156">
    <property type="entry name" value="TONB_DEPENDENT_REC_2"/>
    <property type="match status" value="1"/>
</dbReference>
<gene>
    <name evidence="20" type="ORF">appser6_150</name>
</gene>
<keyword evidence="7 17" id="KW-0732">Signal</keyword>
<protein>
    <submittedName>
        <fullName evidence="20">Outer membrane ferric hydroxamate receptor FhuA</fullName>
    </submittedName>
</protein>
<keyword evidence="12 20" id="KW-0675">Receptor</keyword>
<dbReference type="PANTHER" id="PTHR32552">
    <property type="entry name" value="FERRICHROME IRON RECEPTOR-RELATED"/>
    <property type="match status" value="1"/>
</dbReference>
<dbReference type="Pfam" id="PF00593">
    <property type="entry name" value="TonB_dep_Rec_b-barrel"/>
    <property type="match status" value="1"/>
</dbReference>
<keyword evidence="13 14" id="KW-0998">Cell outer membrane</keyword>
<accession>A0A828PNB1</accession>
<name>A0A828PNB1_ACTPL</name>
<evidence type="ECO:0000256" key="11">
    <source>
        <dbReference type="ARBA" id="ARBA00023136"/>
    </source>
</evidence>
<keyword evidence="8" id="KW-0408">Iron</keyword>
<comment type="subcellular location">
    <subcellularLocation>
        <location evidence="1 14">Cell outer membrane</location>
        <topology evidence="1 14">Multi-pass membrane protein</topology>
    </subcellularLocation>
</comment>
<dbReference type="InterPro" id="IPR039426">
    <property type="entry name" value="TonB-dep_rcpt-like"/>
</dbReference>
<evidence type="ECO:0000256" key="9">
    <source>
        <dbReference type="ARBA" id="ARBA00023065"/>
    </source>
</evidence>
<evidence type="ECO:0000259" key="18">
    <source>
        <dbReference type="Pfam" id="PF00593"/>
    </source>
</evidence>
<evidence type="ECO:0000256" key="16">
    <source>
        <dbReference type="RuleBase" id="RU003357"/>
    </source>
</evidence>
<feature type="domain" description="TonB-dependent receptor-like beta-barrel" evidence="18">
    <location>
        <begin position="225"/>
        <end position="669"/>
    </location>
</feature>
<evidence type="ECO:0000256" key="13">
    <source>
        <dbReference type="ARBA" id="ARBA00023237"/>
    </source>
</evidence>
<dbReference type="GO" id="GO:0038023">
    <property type="term" value="F:signaling receptor activity"/>
    <property type="evidence" value="ECO:0007669"/>
    <property type="project" value="InterPro"/>
</dbReference>
<dbReference type="AlphaFoldDB" id="A0A828PNB1"/>
<comment type="similarity">
    <text evidence="2 14 16">Belongs to the TonB-dependent receptor family.</text>
</comment>
<evidence type="ECO:0000256" key="1">
    <source>
        <dbReference type="ARBA" id="ARBA00004571"/>
    </source>
</evidence>
<evidence type="ECO:0000259" key="19">
    <source>
        <dbReference type="Pfam" id="PF07715"/>
    </source>
</evidence>
<evidence type="ECO:0000256" key="7">
    <source>
        <dbReference type="ARBA" id="ARBA00022729"/>
    </source>
</evidence>
<feature type="signal peptide" evidence="17">
    <location>
        <begin position="1"/>
        <end position="26"/>
    </location>
</feature>
<dbReference type="InterPro" id="IPR036942">
    <property type="entry name" value="Beta-barrel_TonB_sf"/>
</dbReference>